<protein>
    <recommendedName>
        <fullName evidence="1">Acetylglutamate kinase</fullName>
    </recommendedName>
    <alternativeName>
        <fullName evidence="8">N-acetyl-L-glutamate 5-phosphotransferase</fullName>
    </alternativeName>
    <alternativeName>
        <fullName evidence="9">NAG kinase</fullName>
    </alternativeName>
</protein>
<dbReference type="GO" id="GO:0003991">
    <property type="term" value="F:acetylglutamate kinase activity"/>
    <property type="evidence" value="ECO:0007669"/>
    <property type="project" value="TreeGrafter"/>
</dbReference>
<dbReference type="OrthoDB" id="9803155at2"/>
<evidence type="ECO:0000256" key="8">
    <source>
        <dbReference type="ARBA" id="ARBA00030178"/>
    </source>
</evidence>
<evidence type="ECO:0000256" key="2">
    <source>
        <dbReference type="ARBA" id="ARBA00022605"/>
    </source>
</evidence>
<dbReference type="InterPro" id="IPR001048">
    <property type="entry name" value="Asp/Glu/Uridylate_kinase"/>
</dbReference>
<dbReference type="GO" id="GO:0005737">
    <property type="term" value="C:cytoplasm"/>
    <property type="evidence" value="ECO:0007669"/>
    <property type="project" value="InterPro"/>
</dbReference>
<dbReference type="InterPro" id="IPR001057">
    <property type="entry name" value="Glu/AcGlu_kinase"/>
</dbReference>
<feature type="domain" description="Aspartate/glutamate/uridylate kinase" evidence="10">
    <location>
        <begin position="13"/>
        <end position="255"/>
    </location>
</feature>
<keyword evidence="5 11" id="KW-0418">Kinase</keyword>
<evidence type="ECO:0000256" key="5">
    <source>
        <dbReference type="ARBA" id="ARBA00022777"/>
    </source>
</evidence>
<evidence type="ECO:0000256" key="1">
    <source>
        <dbReference type="ARBA" id="ARBA00021197"/>
    </source>
</evidence>
<reference evidence="12" key="1">
    <citation type="submission" date="2018-09" db="EMBL/GenBank/DDBJ databases">
        <authorList>
            <person name="Livingstone P.G."/>
            <person name="Whitworth D.E."/>
        </authorList>
    </citation>
    <scope>NUCLEOTIDE SEQUENCE [LARGE SCALE GENOMIC DNA]</scope>
    <source>
        <strain evidence="12">CA043D</strain>
    </source>
</reference>
<keyword evidence="2" id="KW-0028">Amino-acid biosynthesis</keyword>
<name>A0A3A8K0M9_9BACT</name>
<keyword evidence="3" id="KW-0808">Transferase</keyword>
<dbReference type="GO" id="GO:0005524">
    <property type="term" value="F:ATP binding"/>
    <property type="evidence" value="ECO:0007669"/>
    <property type="project" value="UniProtKB-KW"/>
</dbReference>
<dbReference type="Proteomes" id="UP000268313">
    <property type="component" value="Unassembled WGS sequence"/>
</dbReference>
<evidence type="ECO:0000313" key="12">
    <source>
        <dbReference type="Proteomes" id="UP000268313"/>
    </source>
</evidence>
<dbReference type="NCBIfam" id="NF010659">
    <property type="entry name" value="PRK14058.1-1"/>
    <property type="match status" value="1"/>
</dbReference>
<dbReference type="InterPro" id="IPR004662">
    <property type="entry name" value="AcgluKinase_fam"/>
</dbReference>
<organism evidence="11 12">
    <name type="scientific">Corallococcus carmarthensis</name>
    <dbReference type="NCBI Taxonomy" id="2316728"/>
    <lineage>
        <taxon>Bacteria</taxon>
        <taxon>Pseudomonadati</taxon>
        <taxon>Myxococcota</taxon>
        <taxon>Myxococcia</taxon>
        <taxon>Myxococcales</taxon>
        <taxon>Cystobacterineae</taxon>
        <taxon>Myxococcaceae</taxon>
        <taxon>Corallococcus</taxon>
    </lineage>
</organism>
<dbReference type="PIRSF" id="PIRSF000728">
    <property type="entry name" value="NAGK"/>
    <property type="match status" value="1"/>
</dbReference>
<dbReference type="InterPro" id="IPR036393">
    <property type="entry name" value="AceGlu_kinase-like_sf"/>
</dbReference>
<keyword evidence="4" id="KW-0547">Nucleotide-binding</keyword>
<evidence type="ECO:0000256" key="7">
    <source>
        <dbReference type="ARBA" id="ARBA00029440"/>
    </source>
</evidence>
<dbReference type="EMBL" id="RAWE01000169">
    <property type="protein sequence ID" value="RKG97640.1"/>
    <property type="molecule type" value="Genomic_DNA"/>
</dbReference>
<evidence type="ECO:0000313" key="11">
    <source>
        <dbReference type="EMBL" id="RKG97640.1"/>
    </source>
</evidence>
<keyword evidence="6" id="KW-0067">ATP-binding</keyword>
<proteinExistence type="predicted"/>
<keyword evidence="12" id="KW-1185">Reference proteome</keyword>
<dbReference type="RefSeq" id="WP_120606385.1">
    <property type="nucleotide sequence ID" value="NZ_JABFJX010000065.1"/>
</dbReference>
<comment type="caution">
    <text evidence="11">The sequence shown here is derived from an EMBL/GenBank/DDBJ whole genome shotgun (WGS) entry which is preliminary data.</text>
</comment>
<evidence type="ECO:0000256" key="9">
    <source>
        <dbReference type="ARBA" id="ARBA00030639"/>
    </source>
</evidence>
<evidence type="ECO:0000256" key="6">
    <source>
        <dbReference type="ARBA" id="ARBA00022840"/>
    </source>
</evidence>
<dbReference type="SUPFAM" id="SSF53633">
    <property type="entry name" value="Carbamate kinase-like"/>
    <property type="match status" value="1"/>
</dbReference>
<accession>A0A3A8K0M9</accession>
<dbReference type="Pfam" id="PF00696">
    <property type="entry name" value="AA_kinase"/>
    <property type="match status" value="1"/>
</dbReference>
<comment type="pathway">
    <text evidence="7">Amino-acid biosynthesis.</text>
</comment>
<dbReference type="PRINTS" id="PR00474">
    <property type="entry name" value="GLU5KINASE"/>
</dbReference>
<dbReference type="AlphaFoldDB" id="A0A3A8K0M9"/>
<dbReference type="CDD" id="cd04238">
    <property type="entry name" value="AAK_NAGK-like"/>
    <property type="match status" value="1"/>
</dbReference>
<evidence type="ECO:0000256" key="3">
    <source>
        <dbReference type="ARBA" id="ARBA00022679"/>
    </source>
</evidence>
<sequence length="289" mass="29556">MSASPATPAGRPVVVKIGGAAGVDLENVCADVVELVRQGERVVVVNGGSEAGDRLLGSLGLERPEATTANGNVVRLTYASTLRALTMAWVGEVNKAVVLALLAKGIPALGLCGADGRVLTARRRPPLKLQDADGRMRIDREHLAGEVSSVNSALLGMLLDGGYVPVVCPPAVTEDGVLVNVDADHVASSIAAALGAKALIILSNVPGLLADPKDPSTLVRSSDDVEGCMPLAGGRMRYKLEAVRRALQGGVPAAYVSASRVARPVFSALEEAGGTKFTLREKGGADAGA</sequence>
<evidence type="ECO:0000256" key="4">
    <source>
        <dbReference type="ARBA" id="ARBA00022741"/>
    </source>
</evidence>
<dbReference type="NCBIfam" id="TIGR00761">
    <property type="entry name" value="argB"/>
    <property type="match status" value="1"/>
</dbReference>
<evidence type="ECO:0000259" key="10">
    <source>
        <dbReference type="Pfam" id="PF00696"/>
    </source>
</evidence>
<dbReference type="GO" id="GO:0006526">
    <property type="term" value="P:L-arginine biosynthetic process"/>
    <property type="evidence" value="ECO:0007669"/>
    <property type="project" value="TreeGrafter"/>
</dbReference>
<dbReference type="Gene3D" id="3.40.1160.10">
    <property type="entry name" value="Acetylglutamate kinase-like"/>
    <property type="match status" value="1"/>
</dbReference>
<gene>
    <name evidence="11" type="ORF">D7X32_32130</name>
</gene>
<dbReference type="PANTHER" id="PTHR23342:SF20">
    <property type="entry name" value="[LYSW]-AMINOADIPATE KINASE"/>
    <property type="match status" value="1"/>
</dbReference>
<dbReference type="PANTHER" id="PTHR23342">
    <property type="entry name" value="N-ACETYLGLUTAMATE SYNTHASE"/>
    <property type="match status" value="1"/>
</dbReference>